<evidence type="ECO:0000259" key="2">
    <source>
        <dbReference type="PROSITE" id="PS50830"/>
    </source>
</evidence>
<dbReference type="PROSITE" id="PS50830">
    <property type="entry name" value="TNASE_3"/>
    <property type="match status" value="1"/>
</dbReference>
<evidence type="ECO:0000313" key="4">
    <source>
        <dbReference type="Proteomes" id="UP000195208"/>
    </source>
</evidence>
<dbReference type="Proteomes" id="UP000195208">
    <property type="component" value="Unassembled WGS sequence"/>
</dbReference>
<organism evidence="3 4">
    <name type="scientific">Staphylococcus agnetis</name>
    <dbReference type="NCBI Taxonomy" id="985762"/>
    <lineage>
        <taxon>Bacteria</taxon>
        <taxon>Bacillati</taxon>
        <taxon>Bacillota</taxon>
        <taxon>Bacilli</taxon>
        <taxon>Bacillales</taxon>
        <taxon>Staphylococcaceae</taxon>
        <taxon>Staphylococcus</taxon>
    </lineage>
</organism>
<dbReference type="SUPFAM" id="SSF50199">
    <property type="entry name" value="Staphylococcal nuclease"/>
    <property type="match status" value="1"/>
</dbReference>
<sequence length="138" mass="15908">MNINGLKESLYIFKGKCINVVDGDTVDVNLNFGFDITAKRRLRLLNTDTPERGQTLYNEAKQFVIDKIFGLEVYIQTYKSDTFGRYLANIYYDDDGKIKCLNDELRAHGLLKENSKWNKENKSDGLSTTKDEELLHTT</sequence>
<reference evidence="3 4" key="1">
    <citation type="submission" date="2017-04" db="EMBL/GenBank/DDBJ databases">
        <title>Staphylococcus agnetis, a potential pathogen in the broiler production.</title>
        <authorList>
            <person name="Poulsen L."/>
        </authorList>
    </citation>
    <scope>NUCLEOTIDE SEQUENCE [LARGE SCALE GENOMIC DNA]</scope>
    <source>
        <strain evidence="3 4">723_310714_2_2_spleen</strain>
    </source>
</reference>
<proteinExistence type="predicted"/>
<accession>A0ABX3Z125</accession>
<comment type="caution">
    <text evidence="3">The sequence shown here is derived from an EMBL/GenBank/DDBJ whole genome shotgun (WGS) entry which is preliminary data.</text>
</comment>
<dbReference type="Gene3D" id="2.40.50.90">
    <property type="match status" value="1"/>
</dbReference>
<feature type="region of interest" description="Disordered" evidence="1">
    <location>
        <begin position="119"/>
        <end position="138"/>
    </location>
</feature>
<dbReference type="EMBL" id="NEFX01000018">
    <property type="protein sequence ID" value="OTW30601.1"/>
    <property type="molecule type" value="Genomic_DNA"/>
</dbReference>
<dbReference type="Pfam" id="PF00565">
    <property type="entry name" value="SNase"/>
    <property type="match status" value="1"/>
</dbReference>
<dbReference type="InterPro" id="IPR035437">
    <property type="entry name" value="SNase_OB-fold_sf"/>
</dbReference>
<dbReference type="SMART" id="SM00318">
    <property type="entry name" value="SNc"/>
    <property type="match status" value="1"/>
</dbReference>
<dbReference type="InterPro" id="IPR016071">
    <property type="entry name" value="Staphylococal_nuclease_OB-fold"/>
</dbReference>
<name>A0ABX3Z125_9STAP</name>
<keyword evidence="4" id="KW-1185">Reference proteome</keyword>
<feature type="domain" description="TNase-like" evidence="2">
    <location>
        <begin position="11"/>
        <end position="138"/>
    </location>
</feature>
<protein>
    <submittedName>
        <fullName evidence="3">Nuclease</fullName>
    </submittedName>
</protein>
<gene>
    <name evidence="3" type="ORF">B9M88_09780</name>
</gene>
<evidence type="ECO:0000313" key="3">
    <source>
        <dbReference type="EMBL" id="OTW30601.1"/>
    </source>
</evidence>
<evidence type="ECO:0000256" key="1">
    <source>
        <dbReference type="SAM" id="MobiDB-lite"/>
    </source>
</evidence>
<dbReference type="RefSeq" id="WP_085622121.1">
    <property type="nucleotide sequence ID" value="NZ_JAPTFZ010000006.1"/>
</dbReference>